<evidence type="ECO:0000313" key="2">
    <source>
        <dbReference type="Proteomes" id="UP000738376"/>
    </source>
</evidence>
<comment type="caution">
    <text evidence="1">The sequence shown here is derived from an EMBL/GenBank/DDBJ whole genome shotgun (WGS) entry which is preliminary data.</text>
</comment>
<reference evidence="1 2" key="1">
    <citation type="submission" date="2020-03" db="EMBL/GenBank/DDBJ databases">
        <title>Draft Genome Sequence of 2-Methylisoborneol Producing Pseudanabaena yagii Strain GIHE-NHR1 Isolated from North Han River in South Korea.</title>
        <authorList>
            <person name="Jeong J."/>
        </authorList>
    </citation>
    <scope>NUCLEOTIDE SEQUENCE [LARGE SCALE GENOMIC DNA]</scope>
    <source>
        <strain evidence="1 2">GIHE-NHR1</strain>
    </source>
</reference>
<proteinExistence type="predicted"/>
<keyword evidence="2" id="KW-1185">Reference proteome</keyword>
<evidence type="ECO:0008006" key="3">
    <source>
        <dbReference type="Google" id="ProtNLM"/>
    </source>
</evidence>
<accession>A0ABX1LUX3</accession>
<organism evidence="1 2">
    <name type="scientific">Pseudanabaena yagii GIHE-NHR1</name>
    <dbReference type="NCBI Taxonomy" id="2722753"/>
    <lineage>
        <taxon>Bacteria</taxon>
        <taxon>Bacillati</taxon>
        <taxon>Cyanobacteriota</taxon>
        <taxon>Cyanophyceae</taxon>
        <taxon>Pseudanabaenales</taxon>
        <taxon>Pseudanabaenaceae</taxon>
        <taxon>Pseudanabaena</taxon>
        <taxon>Pseudanabaena yagii</taxon>
    </lineage>
</organism>
<name>A0ABX1LUX3_9CYAN</name>
<gene>
    <name evidence="1" type="ORF">HC246_12545</name>
</gene>
<sequence length="85" mass="9580">MAMSLTELLPALQMLTPYDKVKAIQFLATELSKEETFPDDDLESQSWLEAEFVNNLSEYDWGERGIPNVKPVEYLSGIGLVVKEG</sequence>
<evidence type="ECO:0000313" key="1">
    <source>
        <dbReference type="EMBL" id="NMF58830.1"/>
    </source>
</evidence>
<dbReference type="Proteomes" id="UP000738376">
    <property type="component" value="Unassembled WGS sequence"/>
</dbReference>
<dbReference type="RefSeq" id="WP_169363681.1">
    <property type="nucleotide sequence ID" value="NZ_JAAVJL010000001.1"/>
</dbReference>
<dbReference type="EMBL" id="JAAVJL010000001">
    <property type="protein sequence ID" value="NMF58830.1"/>
    <property type="molecule type" value="Genomic_DNA"/>
</dbReference>
<protein>
    <recommendedName>
        <fullName evidence="3">DUF2281 domain-containing protein</fullName>
    </recommendedName>
</protein>